<accession>A0ABX7BLY0</accession>
<dbReference type="Gene3D" id="3.30.830.10">
    <property type="entry name" value="Metalloenzyme, LuxS/M16 peptidase-like"/>
    <property type="match status" value="4"/>
</dbReference>
<evidence type="ECO:0000256" key="8">
    <source>
        <dbReference type="RuleBase" id="RU004447"/>
    </source>
</evidence>
<dbReference type="PANTHER" id="PTHR43690">
    <property type="entry name" value="NARDILYSIN"/>
    <property type="match status" value="1"/>
</dbReference>
<evidence type="ECO:0000256" key="5">
    <source>
        <dbReference type="ARBA" id="ARBA00022801"/>
    </source>
</evidence>
<evidence type="ECO:0000256" key="7">
    <source>
        <dbReference type="ARBA" id="ARBA00023049"/>
    </source>
</evidence>
<evidence type="ECO:0000256" key="6">
    <source>
        <dbReference type="ARBA" id="ARBA00022833"/>
    </source>
</evidence>
<keyword evidence="4" id="KW-0479">Metal-binding</keyword>
<name>A0ABX7BLY0_9CAUL</name>
<evidence type="ECO:0000256" key="2">
    <source>
        <dbReference type="ARBA" id="ARBA00007261"/>
    </source>
</evidence>
<proteinExistence type="inferred from homology"/>
<organism evidence="12 13">
    <name type="scientific">Brevundimonas vitisensis</name>
    <dbReference type="NCBI Taxonomy" id="2800818"/>
    <lineage>
        <taxon>Bacteria</taxon>
        <taxon>Pseudomonadati</taxon>
        <taxon>Pseudomonadota</taxon>
        <taxon>Alphaproteobacteria</taxon>
        <taxon>Caulobacterales</taxon>
        <taxon>Caulobacteraceae</taxon>
        <taxon>Brevundimonas</taxon>
    </lineage>
</organism>
<dbReference type="Proteomes" id="UP000595448">
    <property type="component" value="Chromosome"/>
</dbReference>
<evidence type="ECO:0000256" key="3">
    <source>
        <dbReference type="ARBA" id="ARBA00022670"/>
    </source>
</evidence>
<sequence length="967" mass="102968">MRSARHLLLVAASGATLMFAAALPGLAMAQDAPATSTQVAAVAPSDPWPQATSDVPADPAVRFGQLPNGLRYAIMHNATPPGQASLRVRIDAGSLMEREDQRGLAHFMEHMAFNGSTNVPEGELTRTLERLGLAFGADTNAYTSFGETVYQLDLPRTDDETIDTSLMILRDMMGEATLAADAIDRERGIVLSEERTRAGPGLRSLMARLDFLMPGQLVPDRLPIGDTSVLANAPRERFVEFYSAYYRPSRATVVAVGDFDVDAMEAKIVAEFGDWIPDAPDGAEPDLGTPQARSLEAGVYSEPGSPASVQIAWISPPDLRPDTLAKQREEAVRYLGIAILNRRLSTLARGENPPFVGASASRSTEFRSQDTASIFASFQSGGWQPALNAIDQEQRRIVQFGVSQAELDREITEWRTGLANGVAGAATRRTPALAGALVSAVDGDSVFTSPQTDLQIFESIVGGLTLDEVNAALKTTFTGSGPVVFVTTPDPIDGGEATVLAALAASQAVAVTAPVAESAQTWPYTDFGTPSGVAETSRVEDLDVTFVTFNNGVRLTIKPTTFRDDQVLVTVSTAGGYLSLPTDRLTPVWAAGSAVSEGGVSRLTADQLEQALTGRTYGISFQVTEDTFAFNGATKPEDFGLQMQVLTAYLTDPAWRPEPFERIRGQFRQALPQLDAVPGGVFARESGGLLRSGDPRWTFPTLAQLGEASLDDLRQAITAGVATGPIEVVVVGDVDVNQVIEQVGSTLGALPARAASAPVAADARTVRFPAGTPQPVQLTHAGRPDQALGFIAWPTVDNFSDPKEARLVRLLGDILRLRLIDELREGQAVTYSPSVSASASGVFTGYGYLSAAIEAPPEKMAGFFADADRIAAALATGPITADELDRARNPRVESLRRSQATNEFWLSELQDAQTDPARLPTLRTVISDVETATVEDVQAVAARYLSPDRAYRVQVVPTATAAAAPAE</sequence>
<evidence type="ECO:0000313" key="13">
    <source>
        <dbReference type="Proteomes" id="UP000595448"/>
    </source>
</evidence>
<evidence type="ECO:0000256" key="1">
    <source>
        <dbReference type="ARBA" id="ARBA00001947"/>
    </source>
</evidence>
<keyword evidence="6" id="KW-0862">Zinc</keyword>
<keyword evidence="5" id="KW-0378">Hydrolase</keyword>
<dbReference type="InterPro" id="IPR007863">
    <property type="entry name" value="Peptidase_M16_C"/>
</dbReference>
<keyword evidence="13" id="KW-1185">Reference proteome</keyword>
<dbReference type="Pfam" id="PF05193">
    <property type="entry name" value="Peptidase_M16_C"/>
    <property type="match status" value="2"/>
</dbReference>
<feature type="domain" description="Peptidase M16 N-terminal" evidence="10">
    <location>
        <begin position="75"/>
        <end position="193"/>
    </location>
</feature>
<evidence type="ECO:0000256" key="9">
    <source>
        <dbReference type="SAM" id="SignalP"/>
    </source>
</evidence>
<dbReference type="PANTHER" id="PTHR43690:SF17">
    <property type="entry name" value="PROTEIN YHJJ"/>
    <property type="match status" value="1"/>
</dbReference>
<dbReference type="Pfam" id="PF00675">
    <property type="entry name" value="Peptidase_M16"/>
    <property type="match status" value="1"/>
</dbReference>
<protein>
    <submittedName>
        <fullName evidence="12">Insulinase family protein</fullName>
    </submittedName>
</protein>
<dbReference type="SUPFAM" id="SSF63411">
    <property type="entry name" value="LuxS/MPP-like metallohydrolase"/>
    <property type="match status" value="4"/>
</dbReference>
<dbReference type="InterPro" id="IPR011765">
    <property type="entry name" value="Pept_M16_N"/>
</dbReference>
<dbReference type="InterPro" id="IPR001431">
    <property type="entry name" value="Pept_M16_Zn_BS"/>
</dbReference>
<keyword evidence="3" id="KW-0645">Protease</keyword>
<keyword evidence="9" id="KW-0732">Signal</keyword>
<dbReference type="RefSeq" id="WP_201102633.1">
    <property type="nucleotide sequence ID" value="NZ_CP067977.1"/>
</dbReference>
<dbReference type="InterPro" id="IPR050626">
    <property type="entry name" value="Peptidase_M16"/>
</dbReference>
<dbReference type="InterPro" id="IPR011249">
    <property type="entry name" value="Metalloenz_LuxS/M16"/>
</dbReference>
<evidence type="ECO:0000256" key="4">
    <source>
        <dbReference type="ARBA" id="ARBA00022723"/>
    </source>
</evidence>
<comment type="cofactor">
    <cofactor evidence="1">
        <name>Zn(2+)</name>
        <dbReference type="ChEBI" id="CHEBI:29105"/>
    </cofactor>
</comment>
<feature type="domain" description="Peptidase M16 C-terminal" evidence="11">
    <location>
        <begin position="709"/>
        <end position="889"/>
    </location>
</feature>
<dbReference type="EMBL" id="CP067977">
    <property type="protein sequence ID" value="QQQ18261.1"/>
    <property type="molecule type" value="Genomic_DNA"/>
</dbReference>
<feature type="signal peptide" evidence="9">
    <location>
        <begin position="1"/>
        <end position="29"/>
    </location>
</feature>
<feature type="chain" id="PRO_5046169589" evidence="9">
    <location>
        <begin position="30"/>
        <end position="967"/>
    </location>
</feature>
<gene>
    <name evidence="12" type="ORF">JIP62_13310</name>
</gene>
<dbReference type="PROSITE" id="PS00143">
    <property type="entry name" value="INSULINASE"/>
    <property type="match status" value="1"/>
</dbReference>
<evidence type="ECO:0000313" key="12">
    <source>
        <dbReference type="EMBL" id="QQQ18261.1"/>
    </source>
</evidence>
<feature type="domain" description="Peptidase M16 C-terminal" evidence="11">
    <location>
        <begin position="235"/>
        <end position="411"/>
    </location>
</feature>
<comment type="similarity">
    <text evidence="2 8">Belongs to the peptidase M16 family.</text>
</comment>
<keyword evidence="7" id="KW-0482">Metalloprotease</keyword>
<reference evidence="12 13" key="1">
    <citation type="submission" date="2021-01" db="EMBL/GenBank/DDBJ databases">
        <title>Brevundimonas vitis sp. nov., an bacterium isolated from grape (Vitis vinifera).</title>
        <authorList>
            <person name="Jiang L."/>
            <person name="Lee J."/>
        </authorList>
    </citation>
    <scope>NUCLEOTIDE SEQUENCE [LARGE SCALE GENOMIC DNA]</scope>
    <source>
        <strain evidence="12 13">GRTSA-9</strain>
    </source>
</reference>
<evidence type="ECO:0000259" key="11">
    <source>
        <dbReference type="Pfam" id="PF05193"/>
    </source>
</evidence>
<evidence type="ECO:0000259" key="10">
    <source>
        <dbReference type="Pfam" id="PF00675"/>
    </source>
</evidence>